<name>A0A3M7P7D9_BRAPC</name>
<gene>
    <name evidence="2" type="ORF">BpHYR1_051306</name>
</gene>
<feature type="non-terminal residue" evidence="2">
    <location>
        <position position="268"/>
    </location>
</feature>
<accession>A0A3M7P7D9</accession>
<evidence type="ECO:0000313" key="2">
    <source>
        <dbReference type="EMBL" id="RMZ94614.1"/>
    </source>
</evidence>
<dbReference type="EMBL" id="REGN01012931">
    <property type="protein sequence ID" value="RMZ94614.1"/>
    <property type="molecule type" value="Genomic_DNA"/>
</dbReference>
<evidence type="ECO:0000256" key="1">
    <source>
        <dbReference type="SAM" id="Coils"/>
    </source>
</evidence>
<evidence type="ECO:0000313" key="3">
    <source>
        <dbReference type="Proteomes" id="UP000276133"/>
    </source>
</evidence>
<dbReference type="AlphaFoldDB" id="A0A3M7P7D9"/>
<comment type="caution">
    <text evidence="2">The sequence shown here is derived from an EMBL/GenBank/DDBJ whole genome shotgun (WGS) entry which is preliminary data.</text>
</comment>
<organism evidence="2 3">
    <name type="scientific">Brachionus plicatilis</name>
    <name type="common">Marine rotifer</name>
    <name type="synonym">Brachionus muelleri</name>
    <dbReference type="NCBI Taxonomy" id="10195"/>
    <lineage>
        <taxon>Eukaryota</taxon>
        <taxon>Metazoa</taxon>
        <taxon>Spiralia</taxon>
        <taxon>Gnathifera</taxon>
        <taxon>Rotifera</taxon>
        <taxon>Eurotatoria</taxon>
        <taxon>Monogononta</taxon>
        <taxon>Pseudotrocha</taxon>
        <taxon>Ploima</taxon>
        <taxon>Brachionidae</taxon>
        <taxon>Brachionus</taxon>
    </lineage>
</organism>
<reference evidence="2 3" key="1">
    <citation type="journal article" date="2018" name="Sci. Rep.">
        <title>Genomic signatures of local adaptation to the degree of environmental predictability in rotifers.</title>
        <authorList>
            <person name="Franch-Gras L."/>
            <person name="Hahn C."/>
            <person name="Garcia-Roger E.M."/>
            <person name="Carmona M.J."/>
            <person name="Serra M."/>
            <person name="Gomez A."/>
        </authorList>
    </citation>
    <scope>NUCLEOTIDE SEQUENCE [LARGE SCALE GENOMIC DNA]</scope>
    <source>
        <strain evidence="2">HYR1</strain>
    </source>
</reference>
<sequence>MNKNFGIQQLSDEVNSIQTFKDLMQDLQKTNVYLETEKIDLQVNNSKLQSQLDQTRIEKENLNKKFHTADQLNQRLSQEKHDLDTHYRSLLNSKESELAEINQKFHHLNIEYEQLSLDNSRLVQISLEYEQLKTTNQELTDHYEQLCHQATDIVNGNQMLNEQVESNHVQIEQLRSQVTDLQLEVDHLSNCNSELNTQKVNYELKVEDLEIKMQEIQPELDELEALRRLNLDINSLNEQLKDLRLELEDKNELIEQLNQAKEFLAENN</sequence>
<dbReference type="Proteomes" id="UP000276133">
    <property type="component" value="Unassembled WGS sequence"/>
</dbReference>
<proteinExistence type="predicted"/>
<feature type="coiled-coil region" evidence="1">
    <location>
        <begin position="38"/>
        <end position="267"/>
    </location>
</feature>
<keyword evidence="3" id="KW-1185">Reference proteome</keyword>
<protein>
    <submittedName>
        <fullName evidence="2">Uncharacterized protein</fullName>
    </submittedName>
</protein>
<keyword evidence="1" id="KW-0175">Coiled coil</keyword>